<evidence type="ECO:0000313" key="2">
    <source>
        <dbReference type="EMBL" id="GGY17613.1"/>
    </source>
</evidence>
<feature type="chain" id="PRO_5038009189" description="DUF3299 domain-containing protein" evidence="1">
    <location>
        <begin position="24"/>
        <end position="146"/>
    </location>
</feature>
<comment type="caution">
    <text evidence="2">The sequence shown here is derived from an EMBL/GenBank/DDBJ whole genome shotgun (WGS) entry which is preliminary data.</text>
</comment>
<dbReference type="Gene3D" id="2.40.50.870">
    <property type="entry name" value="Protein of unknown function (DUF3299)"/>
    <property type="match status" value="1"/>
</dbReference>
<evidence type="ECO:0008006" key="4">
    <source>
        <dbReference type="Google" id="ProtNLM"/>
    </source>
</evidence>
<dbReference type="AlphaFoldDB" id="A0A918P395"/>
<evidence type="ECO:0000256" key="1">
    <source>
        <dbReference type="SAM" id="SignalP"/>
    </source>
</evidence>
<dbReference type="EMBL" id="BMYX01000011">
    <property type="protein sequence ID" value="GGY17613.1"/>
    <property type="molecule type" value="Genomic_DNA"/>
</dbReference>
<proteinExistence type="predicted"/>
<sequence>MQRRCFLGTAFVFALAAANPALAAPPRLAFSELYARIGVMGTSFSPQVLKLKGQRITMRGYIAPPLKAEANFFVLTRVPVSVCPFCNSDADWPADIVVVNLKNPGTLAPGGRPVEVTGMLDIGSSTDRETGFVSLVRLNQAEWREL</sequence>
<protein>
    <recommendedName>
        <fullName evidence="4">DUF3299 domain-containing protein</fullName>
    </recommendedName>
</protein>
<dbReference type="RefSeq" id="WP_189534119.1">
    <property type="nucleotide sequence ID" value="NZ_BMYX01000011.1"/>
</dbReference>
<dbReference type="Proteomes" id="UP000645257">
    <property type="component" value="Unassembled WGS sequence"/>
</dbReference>
<accession>A0A918P395</accession>
<keyword evidence="1" id="KW-0732">Signal</keyword>
<evidence type="ECO:0000313" key="3">
    <source>
        <dbReference type="Proteomes" id="UP000645257"/>
    </source>
</evidence>
<name>A0A918P395_9NEIS</name>
<gene>
    <name evidence="2" type="ORF">GCM10011289_21370</name>
</gene>
<reference evidence="2" key="1">
    <citation type="journal article" date="2014" name="Int. J. Syst. Evol. Microbiol.">
        <title>Complete genome sequence of Corynebacterium casei LMG S-19264T (=DSM 44701T), isolated from a smear-ripened cheese.</title>
        <authorList>
            <consortium name="US DOE Joint Genome Institute (JGI-PGF)"/>
            <person name="Walter F."/>
            <person name="Albersmeier A."/>
            <person name="Kalinowski J."/>
            <person name="Ruckert C."/>
        </authorList>
    </citation>
    <scope>NUCLEOTIDE SEQUENCE</scope>
    <source>
        <strain evidence="2">KCTC 32182</strain>
    </source>
</reference>
<organism evidence="2 3">
    <name type="scientific">Paludibacterium paludis</name>
    <dbReference type="NCBI Taxonomy" id="1225769"/>
    <lineage>
        <taxon>Bacteria</taxon>
        <taxon>Pseudomonadati</taxon>
        <taxon>Pseudomonadota</taxon>
        <taxon>Betaproteobacteria</taxon>
        <taxon>Neisseriales</taxon>
        <taxon>Chromobacteriaceae</taxon>
        <taxon>Paludibacterium</taxon>
    </lineage>
</organism>
<reference evidence="2" key="2">
    <citation type="submission" date="2020-09" db="EMBL/GenBank/DDBJ databases">
        <authorList>
            <person name="Sun Q."/>
            <person name="Kim S."/>
        </authorList>
    </citation>
    <scope>NUCLEOTIDE SEQUENCE</scope>
    <source>
        <strain evidence="2">KCTC 32182</strain>
    </source>
</reference>
<keyword evidence="3" id="KW-1185">Reference proteome</keyword>
<feature type="signal peptide" evidence="1">
    <location>
        <begin position="1"/>
        <end position="23"/>
    </location>
</feature>